<evidence type="ECO:0008006" key="5">
    <source>
        <dbReference type="Google" id="ProtNLM"/>
    </source>
</evidence>
<evidence type="ECO:0000313" key="3">
    <source>
        <dbReference type="EMBL" id="GHE29886.1"/>
    </source>
</evidence>
<evidence type="ECO:0000256" key="2">
    <source>
        <dbReference type="SAM" id="Phobius"/>
    </source>
</evidence>
<dbReference type="Proteomes" id="UP000636453">
    <property type="component" value="Unassembled WGS sequence"/>
</dbReference>
<feature type="transmembrane region" description="Helical" evidence="2">
    <location>
        <begin position="12"/>
        <end position="30"/>
    </location>
</feature>
<reference evidence="3" key="1">
    <citation type="journal article" date="2014" name="Int. J. Syst. Evol. Microbiol.">
        <title>Complete genome sequence of Corynebacterium casei LMG S-19264T (=DSM 44701T), isolated from a smear-ripened cheese.</title>
        <authorList>
            <consortium name="US DOE Joint Genome Institute (JGI-PGF)"/>
            <person name="Walter F."/>
            <person name="Albersmeier A."/>
            <person name="Kalinowski J."/>
            <person name="Ruckert C."/>
        </authorList>
    </citation>
    <scope>NUCLEOTIDE SEQUENCE</scope>
    <source>
        <strain evidence="3">KCTC 32020</strain>
    </source>
</reference>
<dbReference type="Pfam" id="PF07963">
    <property type="entry name" value="N_methyl"/>
    <property type="match status" value="1"/>
</dbReference>
<dbReference type="InterPro" id="IPR012902">
    <property type="entry name" value="N_methyl_site"/>
</dbReference>
<sequence length="213" mass="21863">MKSYKRQAGFTLVEIAIVLVIIGLLLGAILKGQELIDSSRTKNAINEVSSIKAAHYSYIDRYKRLPGDDTPVTGRGGTWATAADGNGNGVINATAADTFTGNNEVSTYFRQLRAAGFLTGNPADTGANALPRNAFGGLTGVVYANVQGNPQPVLAVCQGNVPGKAAVAMDTQSDDGRPNGGTVRATQGANNAAPAGAAGAYNEGQVYTVCTAI</sequence>
<keyword evidence="2" id="KW-1133">Transmembrane helix</keyword>
<dbReference type="PROSITE" id="PS00409">
    <property type="entry name" value="PROKAR_NTER_METHYL"/>
    <property type="match status" value="1"/>
</dbReference>
<dbReference type="Gene3D" id="3.30.700.10">
    <property type="entry name" value="Glycoprotein, Type 4 Pilin"/>
    <property type="match status" value="1"/>
</dbReference>
<gene>
    <name evidence="3" type="ORF">GCM10007167_09680</name>
</gene>
<name>A0A919DAS5_9GAMM</name>
<reference evidence="3" key="2">
    <citation type="submission" date="2020-09" db="EMBL/GenBank/DDBJ databases">
        <authorList>
            <person name="Sun Q."/>
            <person name="Kim S."/>
        </authorList>
    </citation>
    <scope>NUCLEOTIDE SEQUENCE</scope>
    <source>
        <strain evidence="3">KCTC 32020</strain>
    </source>
</reference>
<evidence type="ECO:0000256" key="1">
    <source>
        <dbReference type="SAM" id="MobiDB-lite"/>
    </source>
</evidence>
<dbReference type="OrthoDB" id="9795524at2"/>
<dbReference type="RefSeq" id="WP_146474227.1">
    <property type="nucleotide sequence ID" value="NZ_BNCF01000004.1"/>
</dbReference>
<keyword evidence="2" id="KW-0812">Transmembrane</keyword>
<dbReference type="SUPFAM" id="SSF54523">
    <property type="entry name" value="Pili subunits"/>
    <property type="match status" value="1"/>
</dbReference>
<feature type="region of interest" description="Disordered" evidence="1">
    <location>
        <begin position="172"/>
        <end position="195"/>
    </location>
</feature>
<protein>
    <recommendedName>
        <fullName evidence="5">Prepilin-type N-terminal cleavage/methylation domain-containing protein</fullName>
    </recommendedName>
</protein>
<keyword evidence="4" id="KW-1185">Reference proteome</keyword>
<dbReference type="NCBIfam" id="TIGR02532">
    <property type="entry name" value="IV_pilin_GFxxxE"/>
    <property type="match status" value="1"/>
</dbReference>
<organism evidence="3 4">
    <name type="scientific">Vulcaniibacterium thermophilum</name>
    <dbReference type="NCBI Taxonomy" id="1169913"/>
    <lineage>
        <taxon>Bacteria</taxon>
        <taxon>Pseudomonadati</taxon>
        <taxon>Pseudomonadota</taxon>
        <taxon>Gammaproteobacteria</taxon>
        <taxon>Lysobacterales</taxon>
        <taxon>Lysobacteraceae</taxon>
        <taxon>Vulcaniibacterium</taxon>
    </lineage>
</organism>
<accession>A0A919DAS5</accession>
<keyword evidence="2" id="KW-0472">Membrane</keyword>
<proteinExistence type="predicted"/>
<comment type="caution">
    <text evidence="3">The sequence shown here is derived from an EMBL/GenBank/DDBJ whole genome shotgun (WGS) entry which is preliminary data.</text>
</comment>
<dbReference type="AlphaFoldDB" id="A0A919DAS5"/>
<dbReference type="InterPro" id="IPR045584">
    <property type="entry name" value="Pilin-like"/>
</dbReference>
<dbReference type="EMBL" id="BNCF01000004">
    <property type="protein sequence ID" value="GHE29886.1"/>
    <property type="molecule type" value="Genomic_DNA"/>
</dbReference>
<evidence type="ECO:0000313" key="4">
    <source>
        <dbReference type="Proteomes" id="UP000636453"/>
    </source>
</evidence>